<feature type="binding site" evidence="10">
    <location>
        <position position="170"/>
    </location>
    <ligand>
        <name>ATP</name>
        <dbReference type="ChEBI" id="CHEBI:30616"/>
    </ligand>
</feature>
<dbReference type="AlphaFoldDB" id="A0A3N7HLE9"/>
<evidence type="ECO:0000256" key="9">
    <source>
        <dbReference type="ARBA" id="ARBA00023277"/>
    </source>
</evidence>
<feature type="binding site" evidence="10">
    <location>
        <begin position="235"/>
        <end position="236"/>
    </location>
    <ligand>
        <name>ATP</name>
        <dbReference type="ChEBI" id="CHEBI:30616"/>
    </ligand>
</feature>
<keyword evidence="5 10" id="KW-0418">Kinase</keyword>
<evidence type="ECO:0000313" key="12">
    <source>
        <dbReference type="EMBL" id="RQP22914.1"/>
    </source>
</evidence>
<dbReference type="PANTHER" id="PTHR10584:SF166">
    <property type="entry name" value="RIBOKINASE"/>
    <property type="match status" value="1"/>
</dbReference>
<evidence type="ECO:0000256" key="5">
    <source>
        <dbReference type="ARBA" id="ARBA00022777"/>
    </source>
</evidence>
<feature type="binding site" evidence="10">
    <location>
        <position position="232"/>
    </location>
    <ligand>
        <name>K(+)</name>
        <dbReference type="ChEBI" id="CHEBI:29103"/>
    </ligand>
</feature>
<accession>A0A3N7HLE9</accession>
<evidence type="ECO:0000256" key="7">
    <source>
        <dbReference type="ARBA" id="ARBA00022842"/>
    </source>
</evidence>
<dbReference type="HAMAP" id="MF_01987">
    <property type="entry name" value="Ribokinase"/>
    <property type="match status" value="1"/>
</dbReference>
<reference evidence="12 13" key="2">
    <citation type="submission" date="2018-12" db="EMBL/GenBank/DDBJ databases">
        <title>Rhizobacter gummiphilus sp. nov., a rubber-degrading bacterium isolated from the soil of a botanical garden in Japan.</title>
        <authorList>
            <person name="Shunsuke S.S."/>
        </authorList>
    </citation>
    <scope>NUCLEOTIDE SEQUENCE [LARGE SCALE GENOMIC DNA]</scope>
    <source>
        <strain evidence="12 13">S-16</strain>
    </source>
</reference>
<evidence type="ECO:0000256" key="10">
    <source>
        <dbReference type="HAMAP-Rule" id="MF_01987"/>
    </source>
</evidence>
<reference evidence="12 13" key="1">
    <citation type="submission" date="2018-08" db="EMBL/GenBank/DDBJ databases">
        <authorList>
            <person name="Khan S.A."/>
            <person name="Jeon C.O."/>
            <person name="Chun B.H."/>
            <person name="Jeong S.E."/>
        </authorList>
    </citation>
    <scope>NUCLEOTIDE SEQUENCE [LARGE SCALE GENOMIC DNA]</scope>
    <source>
        <strain evidence="12 13">S-16</strain>
    </source>
</reference>
<keyword evidence="10" id="KW-0963">Cytoplasm</keyword>
<keyword evidence="9 10" id="KW-0119">Carbohydrate metabolism</keyword>
<feature type="binding site" evidence="10">
    <location>
        <position position="236"/>
    </location>
    <ligand>
        <name>substrate</name>
    </ligand>
</feature>
<dbReference type="GO" id="GO:0005829">
    <property type="term" value="C:cytosol"/>
    <property type="evidence" value="ECO:0007669"/>
    <property type="project" value="TreeGrafter"/>
</dbReference>
<dbReference type="EMBL" id="QUSW01000006">
    <property type="protein sequence ID" value="RQP22914.1"/>
    <property type="molecule type" value="Genomic_DNA"/>
</dbReference>
<dbReference type="SUPFAM" id="SSF53613">
    <property type="entry name" value="Ribokinase-like"/>
    <property type="match status" value="1"/>
</dbReference>
<dbReference type="InterPro" id="IPR011611">
    <property type="entry name" value="PfkB_dom"/>
</dbReference>
<dbReference type="GO" id="GO:0005524">
    <property type="term" value="F:ATP binding"/>
    <property type="evidence" value="ECO:0007669"/>
    <property type="project" value="UniProtKB-UniRule"/>
</dbReference>
<feature type="binding site" evidence="10">
    <location>
        <begin position="25"/>
        <end position="29"/>
    </location>
    <ligand>
        <name>substrate</name>
    </ligand>
</feature>
<evidence type="ECO:0000313" key="13">
    <source>
        <dbReference type="Proteomes" id="UP000267464"/>
    </source>
</evidence>
<evidence type="ECO:0000256" key="4">
    <source>
        <dbReference type="ARBA" id="ARBA00022741"/>
    </source>
</evidence>
<comment type="similarity">
    <text evidence="1">Belongs to the carbohydrate kinase pfkB family.</text>
</comment>
<feature type="binding site" evidence="10">
    <location>
        <position position="269"/>
    </location>
    <ligand>
        <name>K(+)</name>
        <dbReference type="ChEBI" id="CHEBI:29103"/>
    </ligand>
</feature>
<feature type="binding site" evidence="10">
    <location>
        <position position="230"/>
    </location>
    <ligand>
        <name>K(+)</name>
        <dbReference type="ChEBI" id="CHEBI:29103"/>
    </ligand>
</feature>
<dbReference type="OrthoDB" id="9795789at2"/>
<keyword evidence="6 10" id="KW-0067">ATP-binding</keyword>
<feature type="domain" description="Carbohydrate kinase PfkB" evidence="11">
    <location>
        <begin position="10"/>
        <end position="279"/>
    </location>
</feature>
<comment type="catalytic activity">
    <reaction evidence="10">
        <text>2-deoxy-D-ribose + ATP = 2-deoxy-D-ribose 5-phosphate + ADP + H(+)</text>
        <dbReference type="Rhea" id="RHEA:30871"/>
        <dbReference type="ChEBI" id="CHEBI:15378"/>
        <dbReference type="ChEBI" id="CHEBI:30616"/>
        <dbReference type="ChEBI" id="CHEBI:62877"/>
        <dbReference type="ChEBI" id="CHEBI:90761"/>
        <dbReference type="ChEBI" id="CHEBI:456216"/>
        <dbReference type="EC" id="2.7.1.229"/>
    </reaction>
</comment>
<dbReference type="PRINTS" id="PR00990">
    <property type="entry name" value="RIBOKINASE"/>
</dbReference>
<evidence type="ECO:0000256" key="6">
    <source>
        <dbReference type="ARBA" id="ARBA00022840"/>
    </source>
</evidence>
<feature type="binding site" evidence="10">
    <location>
        <position position="271"/>
    </location>
    <ligand>
        <name>K(+)</name>
        <dbReference type="ChEBI" id="CHEBI:29103"/>
    </ligand>
</feature>
<proteinExistence type="inferred from homology"/>
<comment type="similarity">
    <text evidence="10">Belongs to the carbohydrate kinase PfkB family. Deoxyribokinase subfamily.</text>
</comment>
<evidence type="ECO:0000256" key="2">
    <source>
        <dbReference type="ARBA" id="ARBA00022679"/>
    </source>
</evidence>
<dbReference type="GO" id="GO:0019303">
    <property type="term" value="P:D-ribose catabolic process"/>
    <property type="evidence" value="ECO:0007669"/>
    <property type="project" value="UniProtKB-UniPathway"/>
</dbReference>
<feature type="binding site" evidence="10">
    <location>
        <begin position="204"/>
        <end position="209"/>
    </location>
    <ligand>
        <name>ATP</name>
        <dbReference type="ChEBI" id="CHEBI:30616"/>
    </ligand>
</feature>
<dbReference type="InterPro" id="IPR029056">
    <property type="entry name" value="Ribokinase-like"/>
</dbReference>
<keyword evidence="7 10" id="KW-0460">Magnesium</keyword>
<feature type="active site" description="Proton acceptor" evidence="10">
    <location>
        <position position="236"/>
    </location>
</feature>
<keyword evidence="13" id="KW-1185">Reference proteome</keyword>
<keyword evidence="2 10" id="KW-0808">Transferase</keyword>
<dbReference type="CDD" id="cd01174">
    <property type="entry name" value="ribokinase"/>
    <property type="match status" value="1"/>
</dbReference>
<comment type="caution">
    <text evidence="12">The sequence shown here is derived from an EMBL/GenBank/DDBJ whole genome shotgun (WGS) entry which is preliminary data.</text>
</comment>
<sequence length="286" mass="28883">MLRCARLPQPGETVHGEDFRTAPGGKGANQAVAAARLGGRVEFIGCVGDDAFGTEARTALEREGVGTTHLRTRADVPTGVAMILVEQSGQNSIALAAGANACLDLAQVDDAAAAIAGASLLVCQLESPLDAVRHAIGIARRHGVLVLLNPAPAQTLPPALLAEVDILVPNESEAALLVGADAPREPTALALALKAQGPDTVIVTLGEDGICLADPDGVRLRAAPAAKAVDTTGAGDTFIGAFAVALQEGQGTDSAAAFAQRAAALSVARHGAMASMPTRDECESAR</sequence>
<evidence type="ECO:0000259" key="11">
    <source>
        <dbReference type="Pfam" id="PF00294"/>
    </source>
</evidence>
<name>A0A3N7HLE9_9BURK</name>
<comment type="function">
    <text evidence="10">Catalyzes the ATP-dependent phosphorylation of 2-deoxy-D-ribose to 2-deoxy-D-ribose 5-phosphate (dRib-5P), allowing the use of deoxyribose as the sole carbon source.</text>
</comment>
<dbReference type="UniPathway" id="UPA00916">
    <property type="reaction ID" value="UER00889"/>
</dbReference>
<dbReference type="EC" id="2.7.1.229" evidence="10"/>
<feature type="binding site" evidence="10">
    <location>
        <position position="266"/>
    </location>
    <ligand>
        <name>K(+)</name>
        <dbReference type="ChEBI" id="CHEBI:29103"/>
    </ligand>
</feature>
<feature type="site" description="Important for substrate specificity" evidence="10">
    <location>
        <position position="1"/>
    </location>
</feature>
<comment type="subcellular location">
    <subcellularLocation>
        <location evidence="10">Cytoplasm</location>
    </subcellularLocation>
</comment>
<comment type="caution">
    <text evidence="10">Lacks conserved residue(s) required for the propagation of feature annotation.</text>
</comment>
<dbReference type="Gene3D" id="3.40.1190.20">
    <property type="match status" value="1"/>
</dbReference>
<dbReference type="NCBIfam" id="TIGR02152">
    <property type="entry name" value="D_ribokin_bact"/>
    <property type="match status" value="1"/>
</dbReference>
<dbReference type="InterPro" id="IPR002139">
    <property type="entry name" value="Ribo/fructo_kinase"/>
</dbReference>
<keyword evidence="3 10" id="KW-0479">Metal-binding</keyword>
<feature type="binding site" evidence="10">
    <location>
        <position position="275"/>
    </location>
    <ligand>
        <name>K(+)</name>
        <dbReference type="ChEBI" id="CHEBI:29103"/>
    </ligand>
</feature>
<dbReference type="PANTHER" id="PTHR10584">
    <property type="entry name" value="SUGAR KINASE"/>
    <property type="match status" value="1"/>
</dbReference>
<evidence type="ECO:0000256" key="8">
    <source>
        <dbReference type="ARBA" id="ARBA00022958"/>
    </source>
</evidence>
<comment type="subunit">
    <text evidence="10">Homodimer.</text>
</comment>
<protein>
    <recommendedName>
        <fullName evidence="10">Deoxyribokinase</fullName>
        <shortName evidence="10">dRK</shortName>
        <ecNumber evidence="10">2.7.1.229</ecNumber>
    </recommendedName>
    <alternativeName>
        <fullName evidence="10">ATP:2-deoxy-D-ribose 5-phosphotransferase</fullName>
    </alternativeName>
</protein>
<dbReference type="InterPro" id="IPR002173">
    <property type="entry name" value="Carboh/pur_kinase_PfkB_CS"/>
</dbReference>
<comment type="cofactor">
    <cofactor evidence="10">
        <name>Mg(2+)</name>
        <dbReference type="ChEBI" id="CHEBI:18420"/>
    </cofactor>
</comment>
<dbReference type="Pfam" id="PF00294">
    <property type="entry name" value="PfkB"/>
    <property type="match status" value="1"/>
</dbReference>
<keyword evidence="8 10" id="KW-0630">Potassium</keyword>
<dbReference type="GO" id="GO:0004747">
    <property type="term" value="F:ribokinase activity"/>
    <property type="evidence" value="ECO:0007669"/>
    <property type="project" value="UniProtKB-UniRule"/>
</dbReference>
<feature type="binding site" evidence="10">
    <location>
        <position position="126"/>
    </location>
    <ligand>
        <name>substrate</name>
    </ligand>
</feature>
<keyword evidence="4 10" id="KW-0547">Nucleotide-binding</keyword>
<evidence type="ECO:0000256" key="1">
    <source>
        <dbReference type="ARBA" id="ARBA00005380"/>
    </source>
</evidence>
<dbReference type="InterPro" id="IPR011877">
    <property type="entry name" value="Ribokinase"/>
</dbReference>
<gene>
    <name evidence="12" type="primary">rbsK</name>
    <name evidence="10" type="synonym">deoK</name>
    <name evidence="12" type="ORF">DZC73_20660</name>
</gene>
<organism evidence="12 13">
    <name type="scientific">Piscinibacter terrae</name>
    <dbReference type="NCBI Taxonomy" id="2496871"/>
    <lineage>
        <taxon>Bacteria</taxon>
        <taxon>Pseudomonadati</taxon>
        <taxon>Pseudomonadota</taxon>
        <taxon>Betaproteobacteria</taxon>
        <taxon>Burkholderiales</taxon>
        <taxon>Sphaerotilaceae</taxon>
        <taxon>Piscinibacter</taxon>
    </lineage>
</organism>
<evidence type="ECO:0000256" key="3">
    <source>
        <dbReference type="ARBA" id="ARBA00022723"/>
    </source>
</evidence>
<dbReference type="PROSITE" id="PS00584">
    <property type="entry name" value="PFKB_KINASES_2"/>
    <property type="match status" value="1"/>
</dbReference>
<dbReference type="GO" id="GO:0046872">
    <property type="term" value="F:metal ion binding"/>
    <property type="evidence" value="ECO:0007669"/>
    <property type="project" value="UniProtKB-KW"/>
</dbReference>
<dbReference type="Proteomes" id="UP000267464">
    <property type="component" value="Unassembled WGS sequence"/>
</dbReference>